<dbReference type="OrthoDB" id="2287981at2759"/>
<accession>A0A8H7PVK1</accession>
<protein>
    <recommendedName>
        <fullName evidence="2">DUF6729 domain-containing protein</fullName>
    </recommendedName>
</protein>
<proteinExistence type="predicted"/>
<feature type="region of interest" description="Disordered" evidence="1">
    <location>
        <begin position="637"/>
        <end position="657"/>
    </location>
</feature>
<dbReference type="Pfam" id="PF20499">
    <property type="entry name" value="DUF6729"/>
    <property type="match status" value="1"/>
</dbReference>
<dbReference type="InterPro" id="IPR046616">
    <property type="entry name" value="DUF6729"/>
</dbReference>
<feature type="compositionally biased region" description="Polar residues" evidence="1">
    <location>
        <begin position="16"/>
        <end position="29"/>
    </location>
</feature>
<organism evidence="3 4">
    <name type="scientific">Mortierella isabellina</name>
    <name type="common">Filamentous fungus</name>
    <name type="synonym">Umbelopsis isabellina</name>
    <dbReference type="NCBI Taxonomy" id="91625"/>
    <lineage>
        <taxon>Eukaryota</taxon>
        <taxon>Fungi</taxon>
        <taxon>Fungi incertae sedis</taxon>
        <taxon>Mucoromycota</taxon>
        <taxon>Mucoromycotina</taxon>
        <taxon>Umbelopsidomycetes</taxon>
        <taxon>Umbelopsidales</taxon>
        <taxon>Umbelopsidaceae</taxon>
        <taxon>Umbelopsis</taxon>
    </lineage>
</organism>
<feature type="region of interest" description="Disordered" evidence="1">
    <location>
        <begin position="477"/>
        <end position="625"/>
    </location>
</feature>
<evidence type="ECO:0000313" key="3">
    <source>
        <dbReference type="EMBL" id="KAG2181394.1"/>
    </source>
</evidence>
<dbReference type="PANTHER" id="PTHR24401:SF29">
    <property type="entry name" value="SI:CH211-243P7.3-RELATED"/>
    <property type="match status" value="1"/>
</dbReference>
<evidence type="ECO:0000313" key="4">
    <source>
        <dbReference type="Proteomes" id="UP000654370"/>
    </source>
</evidence>
<feature type="compositionally biased region" description="Polar residues" evidence="1">
    <location>
        <begin position="590"/>
        <end position="600"/>
    </location>
</feature>
<dbReference type="AlphaFoldDB" id="A0A8H7PVK1"/>
<reference evidence="3" key="1">
    <citation type="submission" date="2020-12" db="EMBL/GenBank/DDBJ databases">
        <title>Metabolic potential, ecology and presence of endohyphal bacteria is reflected in genomic diversity of Mucoromycotina.</title>
        <authorList>
            <person name="Muszewska A."/>
            <person name="Okrasinska A."/>
            <person name="Steczkiewicz K."/>
            <person name="Drgas O."/>
            <person name="Orlowska M."/>
            <person name="Perlinska-Lenart U."/>
            <person name="Aleksandrzak-Piekarczyk T."/>
            <person name="Szatraj K."/>
            <person name="Zielenkiewicz U."/>
            <person name="Pilsyk S."/>
            <person name="Malc E."/>
            <person name="Mieczkowski P."/>
            <person name="Kruszewska J.S."/>
            <person name="Biernat P."/>
            <person name="Pawlowska J."/>
        </authorList>
    </citation>
    <scope>NUCLEOTIDE SEQUENCE</scope>
    <source>
        <strain evidence="3">WA0000067209</strain>
    </source>
</reference>
<comment type="caution">
    <text evidence="3">The sequence shown here is derived from an EMBL/GenBank/DDBJ whole genome shotgun (WGS) entry which is preliminary data.</text>
</comment>
<evidence type="ECO:0000256" key="1">
    <source>
        <dbReference type="SAM" id="MobiDB-lite"/>
    </source>
</evidence>
<feature type="region of interest" description="Disordered" evidence="1">
    <location>
        <begin position="1"/>
        <end position="91"/>
    </location>
</feature>
<dbReference type="EMBL" id="JAEPQZ010000005">
    <property type="protein sequence ID" value="KAG2181394.1"/>
    <property type="molecule type" value="Genomic_DNA"/>
</dbReference>
<gene>
    <name evidence="3" type="ORF">INT43_008977</name>
</gene>
<dbReference type="Proteomes" id="UP000654370">
    <property type="component" value="Unassembled WGS sequence"/>
</dbReference>
<feature type="compositionally biased region" description="Basic and acidic residues" evidence="1">
    <location>
        <begin position="1"/>
        <end position="13"/>
    </location>
</feature>
<dbReference type="PANTHER" id="PTHR24401">
    <property type="entry name" value="SI:CH211-243P7.3-RELATED"/>
    <property type="match status" value="1"/>
</dbReference>
<name>A0A8H7PVK1_MORIS</name>
<keyword evidence="4" id="KW-1185">Reference proteome</keyword>
<feature type="compositionally biased region" description="Pro residues" evidence="1">
    <location>
        <begin position="558"/>
        <end position="569"/>
    </location>
</feature>
<feature type="region of interest" description="Disordered" evidence="1">
    <location>
        <begin position="128"/>
        <end position="160"/>
    </location>
</feature>
<sequence>MEPDDQGHMEDVKTTPAISNTGMDSNSTALVRFDADAKNPKTVKATNGTRSGVKAVFDEPLDENEPVLNSSQAQGFDGYTGDNRNNKNKRDGEYNAIDLDKATWSYLKRSCCLGTSLRHSEQAYLTFGENQIEDNHRDKSDDDEEEHEEDRENHKDMPPSHLAEYFEIIQKRFTVDKKIMEYERGTCWIEPPDPVFPLQSSADSNILLKPRLFIWAPNLLQPVALTCPKCKSQLSSQGWNKSPHARGVLDVDRSFFIMSTRFRCARCPVTLNAHDINILKQLPMHLQEAFPAYMTHRSAISKTLVDVMRPLMNIMSPKGFTRYLKEIHNARLNRLRVQCQKNLMITKPHGLTSDNSGSSKLTATNSQKKIRAAATKDVPQPQELKVKIQPILPNFSRSTPQFIPIYIPTSRTAQFIPPPPMPMRIAPLQKPTAPAMRPILPARRDINKHPALGAPSMMMRMPIPGIKRRITAIGRHRRPRTCKTCNSQVCPGRAQSKRCKFSKDSEDVSESLPAEDLAVSDTATTNNTLETENEQQASFDTSDNEHPHPSANNASSEPPAPVIHSPPSPVQETNDIPSPVPTSDIPISVPETSDTSSRSSEIPAGVTKSLQPLAQKPLLPTSSDKIQIPRLTYPVPSKRRPLRFTQVASASDVKKTP</sequence>
<feature type="domain" description="DUF6729" evidence="2">
    <location>
        <begin position="177"/>
        <end position="333"/>
    </location>
</feature>
<evidence type="ECO:0000259" key="2">
    <source>
        <dbReference type="Pfam" id="PF20499"/>
    </source>
</evidence>